<accession>A0A8S4N0V8</accession>
<comment type="caution">
    <text evidence="2">The sequence shown here is derived from an EMBL/GenBank/DDBJ whole genome shotgun (WGS) entry which is preliminary data.</text>
</comment>
<proteinExistence type="predicted"/>
<dbReference type="Proteomes" id="UP000749559">
    <property type="component" value="Unassembled WGS sequence"/>
</dbReference>
<organism evidence="2 3">
    <name type="scientific">Owenia fusiformis</name>
    <name type="common">Polychaete worm</name>
    <dbReference type="NCBI Taxonomy" id="6347"/>
    <lineage>
        <taxon>Eukaryota</taxon>
        <taxon>Metazoa</taxon>
        <taxon>Spiralia</taxon>
        <taxon>Lophotrochozoa</taxon>
        <taxon>Annelida</taxon>
        <taxon>Polychaeta</taxon>
        <taxon>Sedentaria</taxon>
        <taxon>Canalipalpata</taxon>
        <taxon>Sabellida</taxon>
        <taxon>Oweniida</taxon>
        <taxon>Oweniidae</taxon>
        <taxon>Owenia</taxon>
    </lineage>
</organism>
<keyword evidence="1" id="KW-0175">Coiled coil</keyword>
<reference evidence="2" key="1">
    <citation type="submission" date="2022-03" db="EMBL/GenBank/DDBJ databases">
        <authorList>
            <person name="Martin C."/>
        </authorList>
    </citation>
    <scope>NUCLEOTIDE SEQUENCE</scope>
</reference>
<keyword evidence="3" id="KW-1185">Reference proteome</keyword>
<feature type="non-terminal residue" evidence="2">
    <location>
        <position position="1"/>
    </location>
</feature>
<evidence type="ECO:0000256" key="1">
    <source>
        <dbReference type="SAM" id="Coils"/>
    </source>
</evidence>
<protein>
    <submittedName>
        <fullName evidence="2">Uncharacterized protein</fullName>
    </submittedName>
</protein>
<dbReference type="AlphaFoldDB" id="A0A8S4N0V8"/>
<evidence type="ECO:0000313" key="2">
    <source>
        <dbReference type="EMBL" id="CAH1774415.1"/>
    </source>
</evidence>
<dbReference type="EMBL" id="CAIIXF020000001">
    <property type="protein sequence ID" value="CAH1774415.1"/>
    <property type="molecule type" value="Genomic_DNA"/>
</dbReference>
<gene>
    <name evidence="2" type="ORF">OFUS_LOCUS1880</name>
</gene>
<evidence type="ECO:0000313" key="3">
    <source>
        <dbReference type="Proteomes" id="UP000749559"/>
    </source>
</evidence>
<feature type="coiled-coil region" evidence="1">
    <location>
        <begin position="199"/>
        <end position="233"/>
    </location>
</feature>
<sequence length="381" mass="44030">LFYNDWKKNIYDIDWKPDDSDIWKFVSVDVNLKGIHDEKCFKITMFLSTGTIQVQGARASLFKTDFPMLLSMDIEEGITEQDDTILVENEHEDDISFQSTEMTRNVTNTNTTNQDRIIKRHTRKKLDDIPAMAFSPMLIRNKSKTDHIIQEKESATDGKKNTGDKNECIKEIPELMNGAKESYHCVSPKGKLTDVERVISNLQTSLVELSLALNEIKDENITLKQNNDMFQEEQREMMSSLKSAVKLETQRRHNQIETLEHKFNKFTDECNKRISVNTSESQKTTARISKLEIQVQQMQMLEAAKSADMQTRVENDNIKENKTESVKGLKTKAEINELKAKMPNHQDEHIECGANCDMKENKSVHDNAEFMKLKAKQRMKN</sequence>
<name>A0A8S4N0V8_OWEFU</name>